<evidence type="ECO:0000313" key="4">
    <source>
        <dbReference type="Proteomes" id="UP001460202"/>
    </source>
</evidence>
<reference evidence="3 4" key="1">
    <citation type="submission" date="2024-03" db="EMBL/GenBank/DDBJ databases">
        <title>Human intestinal bacterial collection.</title>
        <authorList>
            <person name="Pauvert C."/>
            <person name="Hitch T.C.A."/>
            <person name="Clavel T."/>
        </authorList>
    </citation>
    <scope>NUCLEOTIDE SEQUENCE [LARGE SCALE GENOMIC DNA]</scope>
    <source>
        <strain evidence="3 4">CLA-KB-H122</strain>
    </source>
</reference>
<dbReference type="CDD" id="cd14948">
    <property type="entry name" value="BACON"/>
    <property type="match status" value="2"/>
</dbReference>
<name>A0ABV1GXC7_9BACT</name>
<evidence type="ECO:0000259" key="1">
    <source>
        <dbReference type="Pfam" id="PF13004"/>
    </source>
</evidence>
<dbReference type="InterPro" id="IPR024361">
    <property type="entry name" value="BACON"/>
</dbReference>
<comment type="caution">
    <text evidence="3">The sequence shown here is derived from an EMBL/GenBank/DDBJ whole genome shotgun (WGS) entry which is preliminary data.</text>
</comment>
<dbReference type="Pfam" id="PF19190">
    <property type="entry name" value="BACON_2"/>
    <property type="match status" value="1"/>
</dbReference>
<dbReference type="Gene3D" id="2.60.40.10">
    <property type="entry name" value="Immunoglobulins"/>
    <property type="match status" value="2"/>
</dbReference>
<accession>A0ABV1GXC7</accession>
<protein>
    <submittedName>
        <fullName evidence="3">BACON domain-containing protein</fullName>
    </submittedName>
</protein>
<dbReference type="Pfam" id="PF13004">
    <property type="entry name" value="BACON"/>
    <property type="match status" value="1"/>
</dbReference>
<dbReference type="Gene3D" id="2.160.20.110">
    <property type="match status" value="1"/>
</dbReference>
<dbReference type="Proteomes" id="UP001460202">
    <property type="component" value="Unassembled WGS sequence"/>
</dbReference>
<feature type="domain" description="BACON" evidence="2">
    <location>
        <begin position="150"/>
        <end position="212"/>
    </location>
</feature>
<evidence type="ECO:0000259" key="2">
    <source>
        <dbReference type="Pfam" id="PF19190"/>
    </source>
</evidence>
<dbReference type="RefSeq" id="WP_349094133.1">
    <property type="nucleotide sequence ID" value="NZ_JBBMFL010000007.1"/>
</dbReference>
<organism evidence="3 4">
    <name type="scientific">Alistipes intestinihominis</name>
    <dbReference type="NCBI Taxonomy" id="3133172"/>
    <lineage>
        <taxon>Bacteria</taxon>
        <taxon>Pseudomonadati</taxon>
        <taxon>Bacteroidota</taxon>
        <taxon>Bacteroidia</taxon>
        <taxon>Bacteroidales</taxon>
        <taxon>Rikenellaceae</taxon>
        <taxon>Alistipes</taxon>
    </lineage>
</organism>
<proteinExistence type="predicted"/>
<dbReference type="PROSITE" id="PS51257">
    <property type="entry name" value="PROKAR_LIPOPROTEIN"/>
    <property type="match status" value="1"/>
</dbReference>
<dbReference type="InterPro" id="IPR013783">
    <property type="entry name" value="Ig-like_fold"/>
</dbReference>
<keyword evidence="4" id="KW-1185">Reference proteome</keyword>
<feature type="domain" description="BACON" evidence="1">
    <location>
        <begin position="66"/>
        <end position="124"/>
    </location>
</feature>
<dbReference type="EMBL" id="JBBMFL010000007">
    <property type="protein sequence ID" value="MEQ2544841.1"/>
    <property type="molecule type" value="Genomic_DNA"/>
</dbReference>
<sequence length="754" mass="78198">MKRFIMLLFVLAAGAFFTGCDDKEDDAASKFNVLAERVNKDNAEAMNVIVMVEASSDVEWKASVPEADRSWLTLEKDSGMGIGRIIFSLSENETIDTRSTSISVTGRSTRSGREFSAPAVVVTQLGAAPSILIEPAGSVTLPSDAVGAYTIGVTANLEWRTEVEIVSGASGWASVVSPSGPFTGSGQAVFSILENTDGESRAATLRIVSVADPELCAELTVTQLRAPARYNLTIEGMDGTLPLGNASLLIAPASGENLTRSGSVAVMDSNTSISYDEALPAGEYTLVSVTPEDGSSIYLGGRFTIGEESVCTEMEHWHAVFESFGGESAERPIRIAKPAHLSGLAATVNEGDDYAGFYFLQTTDISLSEFSNWVGIGSAACKFAGVYDGGGKNVTGLTVASSGAESLDGVTCGHALFRHVGGMDADHKAEIRNLFVSGTAMGTAGYVAGIVSRCADFTLISGCESSVTLKGAASGPGNMGGIVSVVAGGNVTIENCVNRGEITAEGSGTVNNVGGIAGQADGSSEEARVLIADCRNYAKITYQGNSGGILGTTMGNIDIVRCANYGEMAKTGTTVVRIGGVVGSFQGDATLRESFNLGRIDGYRQTGGVIGWCMNTGTVENCYNRAEIVAQGSTGNTGGIVGNINTKGFVVKNCYNTGQFTQYLATDANRYAAIAGSGGSNTSGVEGCYYEADKGMIGGLGRGQKNPAVDVAGQSEQEDAVWFISGTPIVGWDASVWTFSAGAYPTLTDNPERP</sequence>
<evidence type="ECO:0000313" key="3">
    <source>
        <dbReference type="EMBL" id="MEQ2544841.1"/>
    </source>
</evidence>
<gene>
    <name evidence="3" type="ORF">WMO46_07770</name>
</gene>